<evidence type="ECO:0000256" key="3">
    <source>
        <dbReference type="ARBA" id="ARBA00022966"/>
    </source>
</evidence>
<dbReference type="InterPro" id="IPR002890">
    <property type="entry name" value="MG2"/>
</dbReference>
<keyword evidence="13" id="KW-1185">Reference proteome</keyword>
<dbReference type="SMART" id="SM01359">
    <property type="entry name" value="A2M_N_2"/>
    <property type="match status" value="1"/>
</dbReference>
<dbReference type="Proteomes" id="UP000069272">
    <property type="component" value="Chromosome 3R"/>
</dbReference>
<dbReference type="Pfam" id="PF07703">
    <property type="entry name" value="A2M_BRD"/>
    <property type="match status" value="1"/>
</dbReference>
<proteinExistence type="predicted"/>
<evidence type="ECO:0000256" key="10">
    <source>
        <dbReference type="SAM" id="SignalP"/>
    </source>
</evidence>
<keyword evidence="2" id="KW-0391">Immunity</keyword>
<dbReference type="InterPro" id="IPR011626">
    <property type="entry name" value="Alpha-macroglobulin_TED"/>
</dbReference>
<dbReference type="InterPro" id="IPR041555">
    <property type="entry name" value="MG3"/>
</dbReference>
<feature type="chain" id="PRO_5036462485" description="TEP1-F" evidence="10">
    <location>
        <begin position="20"/>
        <end position="1332"/>
    </location>
</feature>
<evidence type="ECO:0000256" key="9">
    <source>
        <dbReference type="PROSITE-ProRule" id="PRU00043"/>
    </source>
</evidence>
<evidence type="ECO:0000256" key="1">
    <source>
        <dbReference type="ARBA" id="ARBA00022729"/>
    </source>
</evidence>
<sequence>MWWLRIATICASLILVSLAQELIVVGPNYFTSDRNYTVTIFNMMNNRVTLEAIMKGIADDGDVTFTKSPKNVAVKSNALEEVVFQIPYNKSTKSGRLSINGKNGFEYRQEVELSYHEKSISGFIQLSKPVYKPGDSVQFRVIVLDRDLRPPSGRKKVTVSVQDSNGNNIRIWSHAPLYNGVFEGQLDIASSPLLGTYNIEVQADGEYLLSKTFDVMEYVLSSFDVNVYTTVTPLEEHQALNLTIEANYYFGKPAIGTAKIDLYLNNDKPLLNTQFKTQIARGKANVILPFDEHLNIMNHDSKDVIVNVTFTEQFTNRTITKKFDIVVYKHKYRVALEEVPNSYPQRTLKVEHQDGGPAVGVKLQVKDDDWIRNFTSDDTGMVRLLLPSHTETISVLHAGKEVLNTNIGKRSSAFINVLLDSINPAKRNQTIKLMLKSSHRLEFFIYYVVSKGDIVDAKYVTASKIKNNIYYFTTSDRMLPRAKIIVVTVIDGAILHHSVQIEFSEFPYNFELTISEDDSEVRPGGQITLLLNGTYKSYVALASYDKSLLQLGTDHDIVREDVLNLIDMFQNTGQDSIDCFQRVGLFILPESTSTICGANDKSARQDDIIMKHVSRQTMKWRTDFSESWLWMNLSIPRKGEKKLTKNVPDTTTSWYLTGFSIDPVYGFGIINKPVQFTTAQPFYIVDHLPYSIRRGEAVLLQFTLFSTLHEPFISDVTLCNVENQMEFMGHPKSDESFTKSIIVPPNVGILVEFLVKAKTLGEMIVRVKGIITFGQERDAIEKVIRVLPEKFEQTHVKTELVAPNILGKQSFEIPLDIPKTADGASVRIECSIVPNIFTFVIPNLQSLLSVPTGCGEQNMVRFVPNVVVLDFLNASDSHNASAISYAKKLLQSGYQNQLKYRNADGSFAVWPNSRSSVFLTAFVGKSFHIASKYITIDTDIISSAFNWLSTQQQPDGRFNEIGYIFNQYLQGGLRDGIALTSYVMIAFLEYKSLHANHTAVIKKGMAYIGEHVDRISDSYDLSIATYAMWLHNHSKKSVALKRLISSSKIESNGNLRYWPRETSQIETTAYALLSIIEANDNTTALATARWLFNQTYVTGSFSRTQDTFVGLKALGKFTKWIRKTAQHQTNTYVDLYAVGVNKSFVVLPAESITYRDIQNTVRKLRIDVTSKDSGLLRVTYKYLLDLINVNQRFNITVNQLLASGSSLKLGICSNFIPENRGERSNMALVEVTFPSGFVADSKSNSELWRTNGIQNVEYLHGGTMVVLYYNNMGDERNCFSITAYMRFKVAFRRPAFVKVHDYYNPNYNAIHQYSLDKTEICDICPRGDCDCN</sequence>
<dbReference type="InterPro" id="IPR008930">
    <property type="entry name" value="Terpenoid_cyclase/PrenylTrfase"/>
</dbReference>
<evidence type="ECO:0000256" key="5">
    <source>
        <dbReference type="ARBA" id="ARBA00023180"/>
    </source>
</evidence>
<dbReference type="Gene3D" id="2.60.40.1930">
    <property type="match status" value="2"/>
</dbReference>
<reference evidence="12" key="2">
    <citation type="submission" date="2022-08" db="UniProtKB">
        <authorList>
            <consortium name="EnsemblMetazoa"/>
        </authorList>
    </citation>
    <scope>IDENTIFICATION</scope>
    <source>
        <strain evidence="12">STECLA/ALBI9_A</strain>
    </source>
</reference>
<evidence type="ECO:0000256" key="6">
    <source>
        <dbReference type="ARBA" id="ARBA00057615"/>
    </source>
</evidence>
<dbReference type="Pfam" id="PF07678">
    <property type="entry name" value="TED_complement"/>
    <property type="match status" value="1"/>
</dbReference>
<dbReference type="FunFam" id="2.60.40.1930:FF:000001">
    <property type="entry name" value="CD109 isoform 3"/>
    <property type="match status" value="1"/>
</dbReference>
<dbReference type="PANTHER" id="PTHR11412">
    <property type="entry name" value="MACROGLOBULIN / COMPLEMENT"/>
    <property type="match status" value="1"/>
</dbReference>
<feature type="signal peptide" evidence="10">
    <location>
        <begin position="1"/>
        <end position="19"/>
    </location>
</feature>
<dbReference type="PANTHER" id="PTHR11412:SF136">
    <property type="entry name" value="CD109 ANTIGEN"/>
    <property type="match status" value="1"/>
</dbReference>
<dbReference type="Pfam" id="PF01835">
    <property type="entry name" value="MG2"/>
    <property type="match status" value="1"/>
</dbReference>
<organism evidence="12 13">
    <name type="scientific">Anopheles albimanus</name>
    <name type="common">New world malaria mosquito</name>
    <dbReference type="NCBI Taxonomy" id="7167"/>
    <lineage>
        <taxon>Eukaryota</taxon>
        <taxon>Metazoa</taxon>
        <taxon>Ecdysozoa</taxon>
        <taxon>Arthropoda</taxon>
        <taxon>Hexapoda</taxon>
        <taxon>Insecta</taxon>
        <taxon>Pterygota</taxon>
        <taxon>Neoptera</taxon>
        <taxon>Endopterygota</taxon>
        <taxon>Diptera</taxon>
        <taxon>Nematocera</taxon>
        <taxon>Culicoidea</taxon>
        <taxon>Culicidae</taxon>
        <taxon>Anophelinae</taxon>
        <taxon>Anopheles</taxon>
    </lineage>
</organism>
<dbReference type="GO" id="GO:0005509">
    <property type="term" value="F:calcium ion binding"/>
    <property type="evidence" value="ECO:0007669"/>
    <property type="project" value="UniProtKB-UniRule"/>
</dbReference>
<dbReference type="Gene3D" id="2.60.40.690">
    <property type="entry name" value="Alpha-macroglobulin, receptor-binding domain"/>
    <property type="match status" value="1"/>
</dbReference>
<dbReference type="GO" id="GO:0005615">
    <property type="term" value="C:extracellular space"/>
    <property type="evidence" value="ECO:0007669"/>
    <property type="project" value="InterPro"/>
</dbReference>
<dbReference type="Gene3D" id="2.60.40.10">
    <property type="entry name" value="Immunoglobulins"/>
    <property type="match status" value="1"/>
</dbReference>
<dbReference type="SMART" id="SM01361">
    <property type="entry name" value="A2M_recep"/>
    <property type="match status" value="1"/>
</dbReference>
<reference evidence="12 13" key="1">
    <citation type="journal article" date="2017" name="G3 (Bethesda)">
        <title>The Physical Genome Mapping of Anopheles albimanus Corrected Scaffold Misassemblies and Identified Interarm Rearrangements in Genus Anopheles.</title>
        <authorList>
            <person name="Artemov G.N."/>
            <person name="Peery A.N."/>
            <person name="Jiang X."/>
            <person name="Tu Z."/>
            <person name="Stegniy V.N."/>
            <person name="Sharakhova M.V."/>
            <person name="Sharakhov I.V."/>
        </authorList>
    </citation>
    <scope>NUCLEOTIDE SEQUENCE [LARGE SCALE GENOMIC DNA]</scope>
    <source>
        <strain evidence="12 13">ALBI9_A</strain>
    </source>
</reference>
<dbReference type="SMART" id="SM01419">
    <property type="entry name" value="Thiol-ester_cl"/>
    <property type="match status" value="1"/>
</dbReference>
<comment type="function">
    <text evidence="6">Binds covalently through a thioester bond to the pathogen surface resulting in pathogen clearance.</text>
</comment>
<protein>
    <recommendedName>
        <fullName evidence="8">TEP1-F</fullName>
    </recommendedName>
</protein>
<keyword evidence="1 10" id="KW-0732">Signal</keyword>
<dbReference type="GO" id="GO:0002376">
    <property type="term" value="P:immune system process"/>
    <property type="evidence" value="ECO:0007669"/>
    <property type="project" value="UniProtKB-KW"/>
</dbReference>
<keyword evidence="3" id="KW-0882">Thioester bond</keyword>
<dbReference type="Pfam" id="PF17791">
    <property type="entry name" value="MG3"/>
    <property type="match status" value="1"/>
</dbReference>
<dbReference type="InterPro" id="IPR002126">
    <property type="entry name" value="Cadherin-like_dom"/>
</dbReference>
<dbReference type="GO" id="GO:0004866">
    <property type="term" value="F:endopeptidase inhibitor activity"/>
    <property type="evidence" value="ECO:0007669"/>
    <property type="project" value="InterPro"/>
</dbReference>
<comment type="subunit">
    <text evidence="7">Heterodimer of a TEP1-N chain and an TEP1-C chain non-covalently linked. Forms a complex composed of TEP1-N and TEP1-C heterodimer, LRIM1 and APL1C; the interaction stabilizes TEP1-N and TEP1-C heterodimer, prevents its binding to tissues while circulating in the hemolymph and protects the thioester bond from hydrolysis. Mature TEP1 and to a lesser extent full-length TEP1 interact with SPCLIP1; the interaction is induced by microbial infection.</text>
</comment>
<evidence type="ECO:0000256" key="8">
    <source>
        <dbReference type="ARBA" id="ARBA00078071"/>
    </source>
</evidence>
<keyword evidence="4" id="KW-1015">Disulfide bond</keyword>
<dbReference type="Pfam" id="PF00207">
    <property type="entry name" value="A2M"/>
    <property type="match status" value="1"/>
</dbReference>
<dbReference type="PROSITE" id="PS00477">
    <property type="entry name" value="ALPHA_2_MACROGLOBULIN"/>
    <property type="match status" value="1"/>
</dbReference>
<dbReference type="Gene3D" id="2.60.40.2950">
    <property type="match status" value="1"/>
</dbReference>
<evidence type="ECO:0000313" key="13">
    <source>
        <dbReference type="Proteomes" id="UP000069272"/>
    </source>
</evidence>
<dbReference type="Gene3D" id="2.60.40.1940">
    <property type="match status" value="1"/>
</dbReference>
<dbReference type="SUPFAM" id="SSF49410">
    <property type="entry name" value="Alpha-macroglobulin receptor domain"/>
    <property type="match status" value="1"/>
</dbReference>
<dbReference type="InterPro" id="IPR001599">
    <property type="entry name" value="Macroglobln_a2"/>
</dbReference>
<evidence type="ECO:0000256" key="2">
    <source>
        <dbReference type="ARBA" id="ARBA00022859"/>
    </source>
</evidence>
<dbReference type="Gene3D" id="2.20.130.20">
    <property type="match status" value="1"/>
</dbReference>
<keyword evidence="5" id="KW-0325">Glycoprotein</keyword>
<dbReference type="GO" id="GO:0016020">
    <property type="term" value="C:membrane"/>
    <property type="evidence" value="ECO:0007669"/>
    <property type="project" value="InterPro"/>
</dbReference>
<dbReference type="InterPro" id="IPR019742">
    <property type="entry name" value="MacrogloblnA2_CS"/>
</dbReference>
<dbReference type="InterPro" id="IPR047565">
    <property type="entry name" value="Alpha-macroglob_thiol-ester_cl"/>
</dbReference>
<evidence type="ECO:0000313" key="12">
    <source>
        <dbReference type="EnsemblMetazoa" id="AALB010457-PA"/>
    </source>
</evidence>
<dbReference type="Gene3D" id="1.50.10.20">
    <property type="match status" value="1"/>
</dbReference>
<keyword evidence="9" id="KW-0106">Calcium</keyword>
<dbReference type="EnsemblMetazoa" id="AALB010457-RA">
    <property type="protein sequence ID" value="AALB010457-PA"/>
    <property type="gene ID" value="AALB010457"/>
</dbReference>
<accession>A0A8W7JZM2</accession>
<dbReference type="InterPro" id="IPR050473">
    <property type="entry name" value="A2M/Complement_sys"/>
</dbReference>
<evidence type="ECO:0000256" key="4">
    <source>
        <dbReference type="ARBA" id="ARBA00023157"/>
    </source>
</evidence>
<dbReference type="SUPFAM" id="SSF48239">
    <property type="entry name" value="Terpenoid cyclases/Protein prenyltransferases"/>
    <property type="match status" value="1"/>
</dbReference>
<dbReference type="PROSITE" id="PS50268">
    <property type="entry name" value="CADHERIN_2"/>
    <property type="match status" value="1"/>
</dbReference>
<evidence type="ECO:0000256" key="7">
    <source>
        <dbReference type="ARBA" id="ARBA00063781"/>
    </source>
</evidence>
<dbReference type="InterPro" id="IPR009048">
    <property type="entry name" value="A-macroglobulin_rcpt-bd"/>
</dbReference>
<feature type="domain" description="Cadherin" evidence="11">
    <location>
        <begin position="58"/>
        <end position="178"/>
    </location>
</feature>
<name>A0A8W7JZM2_ANOAL</name>
<dbReference type="GO" id="GO:0007156">
    <property type="term" value="P:homophilic cell adhesion via plasma membrane adhesion molecules"/>
    <property type="evidence" value="ECO:0007669"/>
    <property type="project" value="InterPro"/>
</dbReference>
<dbReference type="InterPro" id="IPR036595">
    <property type="entry name" value="A-macroglobulin_rcpt-bd_sf"/>
</dbReference>
<dbReference type="SMART" id="SM01360">
    <property type="entry name" value="A2M"/>
    <property type="match status" value="1"/>
</dbReference>
<evidence type="ECO:0000259" key="11">
    <source>
        <dbReference type="PROSITE" id="PS50268"/>
    </source>
</evidence>
<dbReference type="InterPro" id="IPR013783">
    <property type="entry name" value="Ig-like_fold"/>
</dbReference>
<dbReference type="Gene3D" id="2.60.120.1540">
    <property type="match status" value="1"/>
</dbReference>
<dbReference type="Pfam" id="PF07677">
    <property type="entry name" value="A2M_recep"/>
    <property type="match status" value="1"/>
</dbReference>
<dbReference type="InterPro" id="IPR011625">
    <property type="entry name" value="A2M_N_BRD"/>
</dbReference>